<dbReference type="Proteomes" id="UP000028945">
    <property type="component" value="Chromosome"/>
</dbReference>
<evidence type="ECO:0000259" key="10">
    <source>
        <dbReference type="PROSITE" id="PS51352"/>
    </source>
</evidence>
<evidence type="ECO:0000313" key="12">
    <source>
        <dbReference type="Proteomes" id="UP000028945"/>
    </source>
</evidence>
<dbReference type="PANTHER" id="PTHR45663:SF11">
    <property type="entry name" value="GEO12009P1"/>
    <property type="match status" value="1"/>
</dbReference>
<dbReference type="eggNOG" id="COG3118">
    <property type="taxonomic scope" value="Bacteria"/>
</dbReference>
<dbReference type="RefSeq" id="WP_038499456.1">
    <property type="nucleotide sequence ID" value="NZ_AFWK01000113.1"/>
</dbReference>
<gene>
    <name evidence="11" type="ORF">IX83_04065</name>
</gene>
<dbReference type="InterPro" id="IPR005746">
    <property type="entry name" value="Thioredoxin"/>
</dbReference>
<proteinExistence type="inferred from homology"/>
<accession>A0A077DEJ7</accession>
<dbReference type="EMBL" id="CP009238">
    <property type="protein sequence ID" value="AIL32591.1"/>
    <property type="molecule type" value="Genomic_DNA"/>
</dbReference>
<dbReference type="PANTHER" id="PTHR45663">
    <property type="entry name" value="GEO12009P1"/>
    <property type="match status" value="1"/>
</dbReference>
<dbReference type="InterPro" id="IPR036249">
    <property type="entry name" value="Thioredoxin-like_sf"/>
</dbReference>
<feature type="site" description="Contributes to redox potential value" evidence="8">
    <location>
        <position position="35"/>
    </location>
</feature>
<evidence type="ECO:0000256" key="2">
    <source>
        <dbReference type="ARBA" id="ARBA00022448"/>
    </source>
</evidence>
<dbReference type="GO" id="GO:0005829">
    <property type="term" value="C:cytosol"/>
    <property type="evidence" value="ECO:0007669"/>
    <property type="project" value="TreeGrafter"/>
</dbReference>
<evidence type="ECO:0000256" key="4">
    <source>
        <dbReference type="ARBA" id="ARBA00023157"/>
    </source>
</evidence>
<evidence type="ECO:0000256" key="8">
    <source>
        <dbReference type="PIRSR" id="PIRSR000077-1"/>
    </source>
</evidence>
<dbReference type="CDD" id="cd02947">
    <property type="entry name" value="TRX_family"/>
    <property type="match status" value="1"/>
</dbReference>
<feature type="domain" description="Thioredoxin" evidence="10">
    <location>
        <begin position="1"/>
        <end position="106"/>
    </location>
</feature>
<keyword evidence="3" id="KW-0249">Electron transport</keyword>
<organism evidence="11 12">
    <name type="scientific">Basilea psittacipulmonis DSM 24701</name>
    <dbReference type="NCBI Taxonomy" id="1072685"/>
    <lineage>
        <taxon>Bacteria</taxon>
        <taxon>Pseudomonadati</taxon>
        <taxon>Pseudomonadota</taxon>
        <taxon>Betaproteobacteria</taxon>
        <taxon>Burkholderiales</taxon>
        <taxon>Alcaligenaceae</taxon>
        <taxon>Basilea</taxon>
    </lineage>
</organism>
<dbReference type="Gene3D" id="3.40.30.10">
    <property type="entry name" value="Glutaredoxin"/>
    <property type="match status" value="1"/>
</dbReference>
<keyword evidence="4 9" id="KW-1015">Disulfide bond</keyword>
<evidence type="ECO:0000256" key="5">
    <source>
        <dbReference type="ARBA" id="ARBA00023284"/>
    </source>
</evidence>
<feature type="active site" description="Nucleophile" evidence="8">
    <location>
        <position position="33"/>
    </location>
</feature>
<dbReference type="FunFam" id="3.40.30.10:FF:000001">
    <property type="entry name" value="Thioredoxin"/>
    <property type="match status" value="1"/>
</dbReference>
<dbReference type="SUPFAM" id="SSF52833">
    <property type="entry name" value="Thioredoxin-like"/>
    <property type="match status" value="1"/>
</dbReference>
<dbReference type="KEGG" id="bpsi:IX83_04065"/>
<protein>
    <recommendedName>
        <fullName evidence="6 7">Thioredoxin</fullName>
    </recommendedName>
</protein>
<dbReference type="GO" id="GO:0015035">
    <property type="term" value="F:protein-disulfide reductase activity"/>
    <property type="evidence" value="ECO:0007669"/>
    <property type="project" value="UniProtKB-UniRule"/>
</dbReference>
<reference evidence="11 12" key="1">
    <citation type="journal article" date="2014" name="BMC Genomics">
        <title>A genomic perspective on a new bacterial genus and species from the Alcaligenaceae family, Basilea psittacipulmonis.</title>
        <authorList>
            <person name="Whiteson K.L."/>
            <person name="Hernandez D."/>
            <person name="Lazarevic V."/>
            <person name="Gaia N."/>
            <person name="Farinelli L."/>
            <person name="Francois P."/>
            <person name="Pilo P."/>
            <person name="Frey J."/>
            <person name="Schrenzel J."/>
        </authorList>
    </citation>
    <scope>NUCLEOTIDE SEQUENCE [LARGE SCALE GENOMIC DNA]</scope>
    <source>
        <strain evidence="11 12">DSM 24701</strain>
    </source>
</reference>
<dbReference type="PROSITE" id="PS51352">
    <property type="entry name" value="THIOREDOXIN_2"/>
    <property type="match status" value="1"/>
</dbReference>
<dbReference type="Pfam" id="PF00085">
    <property type="entry name" value="Thioredoxin"/>
    <property type="match status" value="1"/>
</dbReference>
<evidence type="ECO:0000256" key="9">
    <source>
        <dbReference type="PIRSR" id="PIRSR000077-4"/>
    </source>
</evidence>
<dbReference type="GO" id="GO:0045454">
    <property type="term" value="P:cell redox homeostasis"/>
    <property type="evidence" value="ECO:0007669"/>
    <property type="project" value="TreeGrafter"/>
</dbReference>
<dbReference type="NCBIfam" id="TIGR01068">
    <property type="entry name" value="thioredoxin"/>
    <property type="match status" value="1"/>
</dbReference>
<dbReference type="AlphaFoldDB" id="A0A077DEJ7"/>
<feature type="disulfide bond" description="Redox-active" evidence="9">
    <location>
        <begin position="33"/>
        <end position="36"/>
    </location>
</feature>
<evidence type="ECO:0000256" key="3">
    <source>
        <dbReference type="ARBA" id="ARBA00022982"/>
    </source>
</evidence>
<dbReference type="OrthoDB" id="9790390at2"/>
<evidence type="ECO:0000256" key="7">
    <source>
        <dbReference type="PIRNR" id="PIRNR000077"/>
    </source>
</evidence>
<keyword evidence="12" id="KW-1185">Reference proteome</keyword>
<dbReference type="STRING" id="1072685.IX83_04065"/>
<feature type="site" description="Contributes to redox potential value" evidence="8">
    <location>
        <position position="34"/>
    </location>
</feature>
<feature type="active site" description="Nucleophile" evidence="8">
    <location>
        <position position="36"/>
    </location>
</feature>
<keyword evidence="5 9" id="KW-0676">Redox-active center</keyword>
<evidence type="ECO:0000256" key="6">
    <source>
        <dbReference type="NCBIfam" id="TIGR01068"/>
    </source>
</evidence>
<dbReference type="PRINTS" id="PR00421">
    <property type="entry name" value="THIOREDOXIN"/>
</dbReference>
<name>A0A077DEJ7_9BURK</name>
<feature type="site" description="Deprotonates C-terminal active site Cys" evidence="8">
    <location>
        <position position="27"/>
    </location>
</feature>
<evidence type="ECO:0000313" key="11">
    <source>
        <dbReference type="EMBL" id="AIL32591.1"/>
    </source>
</evidence>
<keyword evidence="2" id="KW-0813">Transport</keyword>
<evidence type="ECO:0000256" key="1">
    <source>
        <dbReference type="ARBA" id="ARBA00008987"/>
    </source>
</evidence>
<dbReference type="HOGENOM" id="CLU_090389_10_2_4"/>
<sequence length="106" mass="11633">MSNLIKSVNDASFELDVLESDIPVLVDFWAPWCNPCLAIAPLLEKIAQDNIGKLQVVKVNVDENRETPAQYGVRNIPTLLMFKNGQLAASHVGANGLLEFVSKNLV</sequence>
<dbReference type="PIRSF" id="PIRSF000077">
    <property type="entry name" value="Thioredoxin"/>
    <property type="match status" value="1"/>
</dbReference>
<comment type="similarity">
    <text evidence="1 7">Belongs to the thioredoxin family.</text>
</comment>
<dbReference type="InterPro" id="IPR013766">
    <property type="entry name" value="Thioredoxin_domain"/>
</dbReference>